<organism evidence="1 2">
    <name type="scientific">Candidatus Phycorickettsia trachydisci</name>
    <dbReference type="NCBI Taxonomy" id="2115978"/>
    <lineage>
        <taxon>Bacteria</taxon>
        <taxon>Pseudomonadati</taxon>
        <taxon>Pseudomonadota</taxon>
        <taxon>Alphaproteobacteria</taxon>
        <taxon>Rickettsiales</taxon>
        <taxon>Rickettsiaceae</taxon>
        <taxon>Candidatus Phycorickettsia</taxon>
    </lineage>
</organism>
<evidence type="ECO:0000313" key="1">
    <source>
        <dbReference type="EMBL" id="AVP87284.1"/>
    </source>
</evidence>
<dbReference type="AlphaFoldDB" id="A0A2P1P7P3"/>
<proteinExistence type="predicted"/>
<evidence type="ECO:0000313" key="2">
    <source>
        <dbReference type="Proteomes" id="UP000241762"/>
    </source>
</evidence>
<sequence>MLDSLPEEHKELAEQLLHESQNSLEIFPDEQKSHVKDLLKQALENPTVENLQHFRQELHKRRASLVFNFQDILHSASRVAKENPNATYHEVAEIFENEVNKRLKDLKQTNSQRKVILPSMPQGKKELPIIDHSNTPSPQHPDKITKQPSNKVILPKLRELPSTQFGDQNTILNARQALLPFTERQSESSIIPEVRQGGARRPSTVPKMNNKKKLTRRTGFLTFCVYTYTKYIKATSFISLTSYLRDSKYNRLE</sequence>
<gene>
    <name evidence="1" type="ORF">phytr_3300</name>
</gene>
<protein>
    <submittedName>
        <fullName evidence="1">Uncharacterized protein</fullName>
    </submittedName>
</protein>
<dbReference type="KEGG" id="ptc:phytr_3300"/>
<accession>A0A2P1P7P3</accession>
<keyword evidence="2" id="KW-1185">Reference proteome</keyword>
<reference evidence="1 2" key="1">
    <citation type="submission" date="2018-03" db="EMBL/GenBank/DDBJ databases">
        <title>A gene transfer event suggests a long-term partnership between eustigmatophyte algae and a novel lineage of endosymbiotic bacteria.</title>
        <authorList>
            <person name="Yurchenko T."/>
            <person name="Sevcikova T."/>
            <person name="Pribyl P."/>
            <person name="El Karkouri K."/>
            <person name="Klimes V."/>
            <person name="Amaral R."/>
            <person name="Zbrankova V."/>
            <person name="Kim E."/>
            <person name="Raoult D."/>
            <person name="Santos L.M.A."/>
            <person name="Elias M."/>
        </authorList>
    </citation>
    <scope>NUCLEOTIDE SEQUENCE [LARGE SCALE GENOMIC DNA]</scope>
    <source>
        <strain evidence="1">CCALA 838</strain>
    </source>
</reference>
<dbReference type="RefSeq" id="WP_106874152.1">
    <property type="nucleotide sequence ID" value="NZ_CP027845.1"/>
</dbReference>
<dbReference type="EMBL" id="CP027845">
    <property type="protein sequence ID" value="AVP87284.1"/>
    <property type="molecule type" value="Genomic_DNA"/>
</dbReference>
<dbReference type="Proteomes" id="UP000241762">
    <property type="component" value="Chromosome"/>
</dbReference>
<name>A0A2P1P7P3_9RICK</name>